<dbReference type="AlphaFoldDB" id="A0A834W168"/>
<proteinExistence type="predicted"/>
<organism evidence="1 2">
    <name type="scientific">Senna tora</name>
    <dbReference type="NCBI Taxonomy" id="362788"/>
    <lineage>
        <taxon>Eukaryota</taxon>
        <taxon>Viridiplantae</taxon>
        <taxon>Streptophyta</taxon>
        <taxon>Embryophyta</taxon>
        <taxon>Tracheophyta</taxon>
        <taxon>Spermatophyta</taxon>
        <taxon>Magnoliopsida</taxon>
        <taxon>eudicotyledons</taxon>
        <taxon>Gunneridae</taxon>
        <taxon>Pentapetalae</taxon>
        <taxon>rosids</taxon>
        <taxon>fabids</taxon>
        <taxon>Fabales</taxon>
        <taxon>Fabaceae</taxon>
        <taxon>Caesalpinioideae</taxon>
        <taxon>Cassia clade</taxon>
        <taxon>Senna</taxon>
    </lineage>
</organism>
<accession>A0A834W168</accession>
<evidence type="ECO:0000313" key="2">
    <source>
        <dbReference type="Proteomes" id="UP000634136"/>
    </source>
</evidence>
<dbReference type="Proteomes" id="UP000634136">
    <property type="component" value="Unassembled WGS sequence"/>
</dbReference>
<keyword evidence="2" id="KW-1185">Reference proteome</keyword>
<sequence length="38" mass="4428">MNITISAQKQRCIAKKRRCRADSLFWEQCNGGFVALQR</sequence>
<comment type="caution">
    <text evidence="1">The sequence shown here is derived from an EMBL/GenBank/DDBJ whole genome shotgun (WGS) entry which is preliminary data.</text>
</comment>
<reference evidence="1" key="1">
    <citation type="submission" date="2020-09" db="EMBL/GenBank/DDBJ databases">
        <title>Genome-Enabled Discovery of Anthraquinone Biosynthesis in Senna tora.</title>
        <authorList>
            <person name="Kang S.-H."/>
            <person name="Pandey R.P."/>
            <person name="Lee C.-M."/>
            <person name="Sim J.-S."/>
            <person name="Jeong J.-T."/>
            <person name="Choi B.-S."/>
            <person name="Jung M."/>
            <person name="Ginzburg D."/>
            <person name="Zhao K."/>
            <person name="Won S.Y."/>
            <person name="Oh T.-J."/>
            <person name="Yu Y."/>
            <person name="Kim N.-H."/>
            <person name="Lee O.R."/>
            <person name="Lee T.-H."/>
            <person name="Bashyal P."/>
            <person name="Kim T.-S."/>
            <person name="Lee W.-H."/>
            <person name="Kawkins C."/>
            <person name="Kim C.-K."/>
            <person name="Kim J.S."/>
            <person name="Ahn B.O."/>
            <person name="Rhee S.Y."/>
            <person name="Sohng J.K."/>
        </authorList>
    </citation>
    <scope>NUCLEOTIDE SEQUENCE</scope>
    <source>
        <tissue evidence="1">Leaf</tissue>
    </source>
</reference>
<protein>
    <submittedName>
        <fullName evidence="1">Uncharacterized protein</fullName>
    </submittedName>
</protein>
<evidence type="ECO:0000313" key="1">
    <source>
        <dbReference type="EMBL" id="KAF7802146.1"/>
    </source>
</evidence>
<name>A0A834W168_9FABA</name>
<gene>
    <name evidence="1" type="ORF">G2W53_041257</name>
</gene>
<dbReference type="EMBL" id="JAAIUW010000013">
    <property type="protein sequence ID" value="KAF7802146.1"/>
    <property type="molecule type" value="Genomic_DNA"/>
</dbReference>